<protein>
    <submittedName>
        <fullName evidence="1">Uncharacterized protein</fullName>
    </submittedName>
</protein>
<reference evidence="1 2" key="1">
    <citation type="submission" date="2019-10" db="EMBL/GenBank/DDBJ databases">
        <authorList>
            <person name="Palmer J.M."/>
        </authorList>
    </citation>
    <scope>NUCLEOTIDE SEQUENCE [LARGE SCALE GENOMIC DNA]</scope>
    <source>
        <strain evidence="1 2">TWF694</strain>
    </source>
</reference>
<gene>
    <name evidence="1" type="ORF">TWF694_002998</name>
</gene>
<evidence type="ECO:0000313" key="1">
    <source>
        <dbReference type="EMBL" id="KAK6531833.1"/>
    </source>
</evidence>
<keyword evidence="2" id="KW-1185">Reference proteome</keyword>
<dbReference type="Proteomes" id="UP001365542">
    <property type="component" value="Unassembled WGS sequence"/>
</dbReference>
<dbReference type="EMBL" id="JAVHJO010000012">
    <property type="protein sequence ID" value="KAK6531833.1"/>
    <property type="molecule type" value="Genomic_DNA"/>
</dbReference>
<name>A0AAV9X6D0_9PEZI</name>
<proteinExistence type="predicted"/>
<dbReference type="AlphaFoldDB" id="A0AAV9X6D0"/>
<evidence type="ECO:0000313" key="2">
    <source>
        <dbReference type="Proteomes" id="UP001365542"/>
    </source>
</evidence>
<comment type="caution">
    <text evidence="1">The sequence shown here is derived from an EMBL/GenBank/DDBJ whole genome shotgun (WGS) entry which is preliminary data.</text>
</comment>
<accession>A0AAV9X6D0</accession>
<sequence length="123" mass="14023">MGKSFKQPPNPRTNVEPLSSFQTSDIYSVLLHVSSHKNTRNPQIFGSSRFTLRDMPTSHAATSARSNYYSSYYDIESLRAFKEIDRDLRDLDLETEIAGGIAYDDLLHSLVSRPRHKGPKMFV</sequence>
<organism evidence="1 2">
    <name type="scientific">Orbilia ellipsospora</name>
    <dbReference type="NCBI Taxonomy" id="2528407"/>
    <lineage>
        <taxon>Eukaryota</taxon>
        <taxon>Fungi</taxon>
        <taxon>Dikarya</taxon>
        <taxon>Ascomycota</taxon>
        <taxon>Pezizomycotina</taxon>
        <taxon>Orbiliomycetes</taxon>
        <taxon>Orbiliales</taxon>
        <taxon>Orbiliaceae</taxon>
        <taxon>Orbilia</taxon>
    </lineage>
</organism>